<evidence type="ECO:0000313" key="2">
    <source>
        <dbReference type="Proteomes" id="UP000828048"/>
    </source>
</evidence>
<accession>A0ACB7XMT2</accession>
<evidence type="ECO:0000313" key="1">
    <source>
        <dbReference type="EMBL" id="KAH7842212.1"/>
    </source>
</evidence>
<gene>
    <name evidence="1" type="ORF">Vadar_002709</name>
</gene>
<reference evidence="1 2" key="1">
    <citation type="journal article" date="2021" name="Hortic Res">
        <title>High-quality reference genome and annotation aids understanding of berry development for evergreen blueberry (Vaccinium darrowii).</title>
        <authorList>
            <person name="Yu J."/>
            <person name="Hulse-Kemp A.M."/>
            <person name="Babiker E."/>
            <person name="Staton M."/>
        </authorList>
    </citation>
    <scope>NUCLEOTIDE SEQUENCE [LARGE SCALE GENOMIC DNA]</scope>
    <source>
        <strain evidence="2">cv. NJ 8807/NJ 8810</strain>
        <tissue evidence="1">Young leaf</tissue>
    </source>
</reference>
<protein>
    <submittedName>
        <fullName evidence="1">Uncharacterized protein</fullName>
    </submittedName>
</protein>
<name>A0ACB7XMT2_9ERIC</name>
<dbReference type="EMBL" id="CM037151">
    <property type="protein sequence ID" value="KAH7842212.1"/>
    <property type="molecule type" value="Genomic_DNA"/>
</dbReference>
<keyword evidence="2" id="KW-1185">Reference proteome</keyword>
<dbReference type="Proteomes" id="UP000828048">
    <property type="component" value="Chromosome 1"/>
</dbReference>
<organism evidence="1 2">
    <name type="scientific">Vaccinium darrowii</name>
    <dbReference type="NCBI Taxonomy" id="229202"/>
    <lineage>
        <taxon>Eukaryota</taxon>
        <taxon>Viridiplantae</taxon>
        <taxon>Streptophyta</taxon>
        <taxon>Embryophyta</taxon>
        <taxon>Tracheophyta</taxon>
        <taxon>Spermatophyta</taxon>
        <taxon>Magnoliopsida</taxon>
        <taxon>eudicotyledons</taxon>
        <taxon>Gunneridae</taxon>
        <taxon>Pentapetalae</taxon>
        <taxon>asterids</taxon>
        <taxon>Ericales</taxon>
        <taxon>Ericaceae</taxon>
        <taxon>Vaccinioideae</taxon>
        <taxon>Vaccinieae</taxon>
        <taxon>Vaccinium</taxon>
    </lineage>
</organism>
<comment type="caution">
    <text evidence="1">The sequence shown here is derived from an EMBL/GenBank/DDBJ whole genome shotgun (WGS) entry which is preliminary data.</text>
</comment>
<proteinExistence type="predicted"/>
<sequence>MMVTTALVKITTKDKKKEVKKEFCPIEKDKRPTLKELQAKKYPFLDSDVPGMLEDLLEKKVIQLPECKRPEEIGRVNDLKYCQYHRIVSHPTEKYFVLKELLVDLASQNKILLNLDEAAECNHTTIIVGSQGSPKSDQKAKEEKLTLTAGAVAKTIQFGSLEPVIIQVQSQDVSSFSCANKNGSTKANDGWILVTRKKSRKNKPKVELAQPRRGHGKKNHHQYAKRKGGRKMKAKKDALEVRKPVEQNPLAPITLRDFFPIGYFKDDKVEVVYMVSTSEEIAEDEEHNYAEKAVTNKEVSLLTTLKEAPP</sequence>